<dbReference type="AlphaFoldDB" id="A0AAJ0UFJ7"/>
<keyword evidence="2" id="KW-1185">Reference proteome</keyword>
<dbReference type="Proteomes" id="UP001296967">
    <property type="component" value="Unassembled WGS sequence"/>
</dbReference>
<organism evidence="1 2">
    <name type="scientific">Halochromatium salexigens</name>
    <name type="common">Chromatium salexigens</name>
    <dbReference type="NCBI Taxonomy" id="49447"/>
    <lineage>
        <taxon>Bacteria</taxon>
        <taxon>Pseudomonadati</taxon>
        <taxon>Pseudomonadota</taxon>
        <taxon>Gammaproteobacteria</taxon>
        <taxon>Chromatiales</taxon>
        <taxon>Chromatiaceae</taxon>
        <taxon>Halochromatium</taxon>
    </lineage>
</organism>
<accession>A0AAJ0UFJ7</accession>
<dbReference type="EMBL" id="NHSF01000020">
    <property type="protein sequence ID" value="MBK5929677.1"/>
    <property type="molecule type" value="Genomic_DNA"/>
</dbReference>
<gene>
    <name evidence="1" type="ORF">CCR82_03795</name>
</gene>
<reference evidence="1" key="1">
    <citation type="submission" date="2017-05" db="EMBL/GenBank/DDBJ databases">
        <authorList>
            <person name="Imhoff J.F."/>
            <person name="Rahn T."/>
            <person name="Kuenzel S."/>
            <person name="Neulinger S.C."/>
        </authorList>
    </citation>
    <scope>NUCLEOTIDE SEQUENCE</scope>
    <source>
        <strain evidence="1">DSM 4395</strain>
    </source>
</reference>
<reference evidence="1" key="2">
    <citation type="journal article" date="2020" name="Microorganisms">
        <title>Osmotic Adaptation and Compatible Solute Biosynthesis of Phototrophic Bacteria as Revealed from Genome Analyses.</title>
        <authorList>
            <person name="Imhoff J.F."/>
            <person name="Rahn T."/>
            <person name="Kunzel S."/>
            <person name="Keller A."/>
            <person name="Neulinger S.C."/>
        </authorList>
    </citation>
    <scope>NUCLEOTIDE SEQUENCE</scope>
    <source>
        <strain evidence="1">DSM 4395</strain>
    </source>
</reference>
<evidence type="ECO:0000313" key="1">
    <source>
        <dbReference type="EMBL" id="MBK5929677.1"/>
    </source>
</evidence>
<sequence>MSDSPDDMLPEYDLDYSRARSNRFAGRVRVSVTLRDDVLAYLEARSQATGQPIGDMVNDMLEKDIELSEILR</sequence>
<protein>
    <submittedName>
        <fullName evidence="1">Uncharacterized protein</fullName>
    </submittedName>
</protein>
<proteinExistence type="predicted"/>
<comment type="caution">
    <text evidence="1">The sequence shown here is derived from an EMBL/GenBank/DDBJ whole genome shotgun (WGS) entry which is preliminary data.</text>
</comment>
<evidence type="ECO:0000313" key="2">
    <source>
        <dbReference type="Proteomes" id="UP001296967"/>
    </source>
</evidence>
<dbReference type="RefSeq" id="WP_201244080.1">
    <property type="nucleotide sequence ID" value="NZ_NHSF01000020.1"/>
</dbReference>
<name>A0AAJ0UFJ7_HALSE</name>